<dbReference type="AlphaFoldDB" id="A0A1J6KD27"/>
<dbReference type="Gramene" id="OIT22848">
    <property type="protein sequence ID" value="OIT22848"/>
    <property type="gene ID" value="A4A49_60294"/>
</dbReference>
<sequence>MIKKINYCRTGTSWNITNGKNINLWSDHWIENNLSLRHLIQGPIPKHELHKPVAHLISHSTRDTLISPFYCPHKSCPSYKTHPSLQPNKEKIHPTGTTQMMVHLPLSLPTYIYYIKILTIK</sequence>
<name>A0A1J6KD27_NICAT</name>
<protein>
    <submittedName>
        <fullName evidence="1">Uncharacterized protein</fullName>
    </submittedName>
</protein>
<dbReference type="Proteomes" id="UP000187609">
    <property type="component" value="Unassembled WGS sequence"/>
</dbReference>
<accession>A0A1J6KD27</accession>
<dbReference type="EMBL" id="MJEQ01003459">
    <property type="protein sequence ID" value="OIT22848.1"/>
    <property type="molecule type" value="Genomic_DNA"/>
</dbReference>
<gene>
    <name evidence="1" type="ORF">A4A49_60294</name>
</gene>
<reference evidence="1" key="1">
    <citation type="submission" date="2016-11" db="EMBL/GenBank/DDBJ databases">
        <title>The genome of Nicotiana attenuata.</title>
        <authorList>
            <person name="Xu S."/>
            <person name="Brockmoeller T."/>
            <person name="Gaquerel E."/>
            <person name="Navarro A."/>
            <person name="Kuhl H."/>
            <person name="Gase K."/>
            <person name="Ling Z."/>
            <person name="Zhou W."/>
            <person name="Kreitzer C."/>
            <person name="Stanke M."/>
            <person name="Tang H."/>
            <person name="Lyons E."/>
            <person name="Pandey P."/>
            <person name="Pandey S.P."/>
            <person name="Timmermann B."/>
            <person name="Baldwin I.T."/>
        </authorList>
    </citation>
    <scope>NUCLEOTIDE SEQUENCE [LARGE SCALE GENOMIC DNA]</scope>
    <source>
        <strain evidence="1">UT</strain>
    </source>
</reference>
<evidence type="ECO:0000313" key="1">
    <source>
        <dbReference type="EMBL" id="OIT22848.1"/>
    </source>
</evidence>
<organism evidence="1 2">
    <name type="scientific">Nicotiana attenuata</name>
    <name type="common">Coyote tobacco</name>
    <dbReference type="NCBI Taxonomy" id="49451"/>
    <lineage>
        <taxon>Eukaryota</taxon>
        <taxon>Viridiplantae</taxon>
        <taxon>Streptophyta</taxon>
        <taxon>Embryophyta</taxon>
        <taxon>Tracheophyta</taxon>
        <taxon>Spermatophyta</taxon>
        <taxon>Magnoliopsida</taxon>
        <taxon>eudicotyledons</taxon>
        <taxon>Gunneridae</taxon>
        <taxon>Pentapetalae</taxon>
        <taxon>asterids</taxon>
        <taxon>lamiids</taxon>
        <taxon>Solanales</taxon>
        <taxon>Solanaceae</taxon>
        <taxon>Nicotianoideae</taxon>
        <taxon>Nicotianeae</taxon>
        <taxon>Nicotiana</taxon>
    </lineage>
</organism>
<comment type="caution">
    <text evidence="1">The sequence shown here is derived from an EMBL/GenBank/DDBJ whole genome shotgun (WGS) entry which is preliminary data.</text>
</comment>
<proteinExistence type="predicted"/>
<evidence type="ECO:0000313" key="2">
    <source>
        <dbReference type="Proteomes" id="UP000187609"/>
    </source>
</evidence>
<keyword evidence="2" id="KW-1185">Reference proteome</keyword>